<protein>
    <submittedName>
        <fullName evidence="1">Uncharacterized protein</fullName>
    </submittedName>
</protein>
<dbReference type="RefSeq" id="WP_142980193.1">
    <property type="nucleotide sequence ID" value="NZ_RKLU01000004.1"/>
</dbReference>
<evidence type="ECO:0000313" key="2">
    <source>
        <dbReference type="Proteomes" id="UP000705823"/>
    </source>
</evidence>
<dbReference type="EMBL" id="RKLU01000004">
    <property type="protein sequence ID" value="TQQ80002.1"/>
    <property type="molecule type" value="Genomic_DNA"/>
</dbReference>
<dbReference type="AlphaFoldDB" id="A0A8J8TCB0"/>
<comment type="caution">
    <text evidence="1">The sequence shown here is derived from an EMBL/GenBank/DDBJ whole genome shotgun (WGS) entry which is preliminary data.</text>
</comment>
<gene>
    <name evidence="1" type="ORF">EGH24_11040</name>
</gene>
<sequence>MDDAEREALIGRVNKQGSTVGASIPETITIDDEAIELAEFIIETREIDELPPDAEEILEQAKRTFRSERATRMERLETAPLDQAAAEALADEINGIDRALNALETIRHPDYGEQSKSATIDDYKRWLGFVDQLK</sequence>
<proteinExistence type="predicted"/>
<dbReference type="InterPro" id="IPR043900">
    <property type="entry name" value="DUF5788"/>
</dbReference>
<organism evidence="1 2">
    <name type="scientific">Halonotius terrestris</name>
    <dbReference type="NCBI Taxonomy" id="2487750"/>
    <lineage>
        <taxon>Archaea</taxon>
        <taxon>Methanobacteriati</taxon>
        <taxon>Methanobacteriota</taxon>
        <taxon>Stenosarchaea group</taxon>
        <taxon>Halobacteria</taxon>
        <taxon>Halobacteriales</taxon>
        <taxon>Haloferacaceae</taxon>
        <taxon>Halonotius</taxon>
    </lineage>
</organism>
<name>A0A8J8TCB0_9EURY</name>
<keyword evidence="2" id="KW-1185">Reference proteome</keyword>
<dbReference type="Proteomes" id="UP000705823">
    <property type="component" value="Unassembled WGS sequence"/>
</dbReference>
<dbReference type="OrthoDB" id="137027at2157"/>
<accession>A0A8J8TCB0</accession>
<evidence type="ECO:0000313" key="1">
    <source>
        <dbReference type="EMBL" id="TQQ80002.1"/>
    </source>
</evidence>
<dbReference type="Pfam" id="PF19101">
    <property type="entry name" value="DUF5788"/>
    <property type="match status" value="1"/>
</dbReference>
<reference evidence="1" key="1">
    <citation type="submission" date="2019-02" db="EMBL/GenBank/DDBJ databases">
        <title>Halonotius sp. a new haloarchaeum isolated from saline soil.</title>
        <authorList>
            <person name="Duran-Viseras A."/>
            <person name="Sanchez-Porro C."/>
            <person name="Ventosa A."/>
        </authorList>
    </citation>
    <scope>NUCLEOTIDE SEQUENCE</scope>
    <source>
        <strain evidence="1">F15B</strain>
    </source>
</reference>